<dbReference type="AlphaFoldDB" id="A0A6N6VV39"/>
<evidence type="ECO:0000313" key="11">
    <source>
        <dbReference type="Proteomes" id="UP000437748"/>
    </source>
</evidence>
<dbReference type="OrthoDB" id="9810298at2"/>
<dbReference type="EMBL" id="WFLM01000001">
    <property type="protein sequence ID" value="KAB8040450.1"/>
    <property type="molecule type" value="Genomic_DNA"/>
</dbReference>
<dbReference type="GO" id="GO:0006782">
    <property type="term" value="P:protoporphyrinogen IX biosynthetic process"/>
    <property type="evidence" value="ECO:0007669"/>
    <property type="project" value="UniProtKB-UniPathway"/>
</dbReference>
<keyword evidence="5 10" id="KW-0808">Transferase</keyword>
<dbReference type="PANTHER" id="PTHR11557">
    <property type="entry name" value="PORPHOBILINOGEN DEAMINASE"/>
    <property type="match status" value="1"/>
</dbReference>
<dbReference type="SUPFAM" id="SSF53850">
    <property type="entry name" value="Periplasmic binding protein-like II"/>
    <property type="match status" value="1"/>
</dbReference>
<evidence type="ECO:0000256" key="6">
    <source>
        <dbReference type="ARBA" id="ARBA00023244"/>
    </source>
</evidence>
<dbReference type="Gene3D" id="3.40.190.10">
    <property type="entry name" value="Periplasmic binding protein-like II"/>
    <property type="match status" value="2"/>
</dbReference>
<evidence type="ECO:0000313" key="10">
    <source>
        <dbReference type="EMBL" id="KAB8040450.1"/>
    </source>
</evidence>
<dbReference type="EC" id="2.5.1.61" evidence="4 8"/>
<comment type="similarity">
    <text evidence="3">Belongs to the HMBS family.</text>
</comment>
<dbReference type="Proteomes" id="UP000437748">
    <property type="component" value="Unassembled WGS sequence"/>
</dbReference>
<reference evidence="10 11" key="1">
    <citation type="submission" date="2019-10" db="EMBL/GenBank/DDBJ databases">
        <title>New species of Slilvanegrellaceae.</title>
        <authorList>
            <person name="Pitt A."/>
            <person name="Hahn M.W."/>
        </authorList>
    </citation>
    <scope>NUCLEOTIDE SEQUENCE [LARGE SCALE GENOMIC DNA]</scope>
    <source>
        <strain evidence="10 11">SP-Ram-0.45-NSY-1</strain>
    </source>
</reference>
<dbReference type="SUPFAM" id="SSF54782">
    <property type="entry name" value="Porphobilinogen deaminase (hydroxymethylbilane synthase), C-terminal domain"/>
    <property type="match status" value="1"/>
</dbReference>
<keyword evidence="6" id="KW-0627">Porphyrin biosynthesis</keyword>
<dbReference type="PIRSF" id="PIRSF001438">
    <property type="entry name" value="4pyrrol_synth_OHMeBilane_synth"/>
    <property type="match status" value="1"/>
</dbReference>
<comment type="caution">
    <text evidence="10">The sequence shown here is derived from an EMBL/GenBank/DDBJ whole genome shotgun (WGS) entry which is preliminary data.</text>
</comment>
<comment type="function">
    <text evidence="1">Tetrapolymerization of the monopyrrole PBG into the hydroxymethylbilane pre-uroporphyrinogen in several discrete steps.</text>
</comment>
<comment type="pathway">
    <text evidence="2">Porphyrin-containing compound metabolism; protoporphyrin-IX biosynthesis; coproporphyrinogen-III from 5-aminolevulinate: step 2/4.</text>
</comment>
<feature type="domain" description="Porphobilinogen deaminase N-terminal" evidence="9">
    <location>
        <begin position="5"/>
        <end position="250"/>
    </location>
</feature>
<gene>
    <name evidence="10" type="primary">hemC</name>
    <name evidence="10" type="ORF">GCL60_00615</name>
</gene>
<sequence>MSQIIHIATRKSMLALWQAETIQKLLISQGVQTKLLPIVTTGDKMQKSQLAEIQLQTENQDSHHLTTGKGLFIKEIQEALLSKKAHVAVHSMKDLPVTQTKGLNIVSLLPRAGARDILILSPDVLQETKLNLLTDSERKNIDFEKLKSILLSSKLFMEKQIGTTSTRRQMLLKKIFSNQLNLQILRGNVDSRLKRVKNNEFSAIILAEAGLERLGFLNHENMFFLPTEKFVPATAQGVIAVEAIENDLELISYLNKLNCKKTCIAAGLERMVLALLGGDCHSSIGVYYENKNLHIICGRNLVHKEAIIKMESSSLNEIESLFLESKGNFSIFFTNLCHSIHAKNINEILIEKGFLEVSELNFFNL</sequence>
<evidence type="ECO:0000256" key="1">
    <source>
        <dbReference type="ARBA" id="ARBA00002869"/>
    </source>
</evidence>
<dbReference type="NCBIfam" id="TIGR00212">
    <property type="entry name" value="hemC"/>
    <property type="match status" value="1"/>
</dbReference>
<dbReference type="InterPro" id="IPR022417">
    <property type="entry name" value="Porphobilin_deaminase_N"/>
</dbReference>
<proteinExistence type="inferred from homology"/>
<dbReference type="InterPro" id="IPR000860">
    <property type="entry name" value="HemC"/>
</dbReference>
<dbReference type="GO" id="GO:0005737">
    <property type="term" value="C:cytoplasm"/>
    <property type="evidence" value="ECO:0007669"/>
    <property type="project" value="UniProtKB-UniRule"/>
</dbReference>
<evidence type="ECO:0000256" key="4">
    <source>
        <dbReference type="ARBA" id="ARBA00012655"/>
    </source>
</evidence>
<evidence type="ECO:0000256" key="3">
    <source>
        <dbReference type="ARBA" id="ARBA00005638"/>
    </source>
</evidence>
<name>A0A6N6VV39_9BACT</name>
<dbReference type="InterPro" id="IPR036803">
    <property type="entry name" value="Porphobilinogen_deaminase_C_sf"/>
</dbReference>
<dbReference type="RefSeq" id="WP_153417965.1">
    <property type="nucleotide sequence ID" value="NZ_WFLM01000001.1"/>
</dbReference>
<evidence type="ECO:0000256" key="7">
    <source>
        <dbReference type="ARBA" id="ARBA00048169"/>
    </source>
</evidence>
<accession>A0A6N6VV39</accession>
<dbReference type="UniPathway" id="UPA00251">
    <property type="reaction ID" value="UER00319"/>
</dbReference>
<evidence type="ECO:0000256" key="5">
    <source>
        <dbReference type="ARBA" id="ARBA00022679"/>
    </source>
</evidence>
<keyword evidence="11" id="KW-1185">Reference proteome</keyword>
<evidence type="ECO:0000256" key="8">
    <source>
        <dbReference type="NCBIfam" id="TIGR00212"/>
    </source>
</evidence>
<evidence type="ECO:0000259" key="9">
    <source>
        <dbReference type="Pfam" id="PF01379"/>
    </source>
</evidence>
<evidence type="ECO:0000256" key="2">
    <source>
        <dbReference type="ARBA" id="ARBA00004735"/>
    </source>
</evidence>
<dbReference type="Pfam" id="PF01379">
    <property type="entry name" value="Porphobil_deam"/>
    <property type="match status" value="1"/>
</dbReference>
<dbReference type="PANTHER" id="PTHR11557:SF0">
    <property type="entry name" value="PORPHOBILINOGEN DEAMINASE"/>
    <property type="match status" value="1"/>
</dbReference>
<organism evidence="10 11">
    <name type="scientific">Silvanigrella paludirubra</name>
    <dbReference type="NCBI Taxonomy" id="2499159"/>
    <lineage>
        <taxon>Bacteria</taxon>
        <taxon>Pseudomonadati</taxon>
        <taxon>Bdellovibrionota</taxon>
        <taxon>Oligoflexia</taxon>
        <taxon>Silvanigrellales</taxon>
        <taxon>Silvanigrellaceae</taxon>
        <taxon>Silvanigrella</taxon>
    </lineage>
</organism>
<dbReference type="GO" id="GO:0004418">
    <property type="term" value="F:hydroxymethylbilane synthase activity"/>
    <property type="evidence" value="ECO:0007669"/>
    <property type="project" value="UniProtKB-UniRule"/>
</dbReference>
<protein>
    <recommendedName>
        <fullName evidence="4 8">Hydroxymethylbilane synthase</fullName>
        <ecNumber evidence="4 8">2.5.1.61</ecNumber>
    </recommendedName>
</protein>
<comment type="catalytic activity">
    <reaction evidence="7">
        <text>4 porphobilinogen + H2O = hydroxymethylbilane + 4 NH4(+)</text>
        <dbReference type="Rhea" id="RHEA:13185"/>
        <dbReference type="ChEBI" id="CHEBI:15377"/>
        <dbReference type="ChEBI" id="CHEBI:28938"/>
        <dbReference type="ChEBI" id="CHEBI:57845"/>
        <dbReference type="ChEBI" id="CHEBI:58126"/>
        <dbReference type="EC" id="2.5.1.61"/>
    </reaction>
</comment>